<organism evidence="2">
    <name type="scientific">Tanacetum cinerariifolium</name>
    <name type="common">Dalmatian daisy</name>
    <name type="synonym">Chrysanthemum cinerariifolium</name>
    <dbReference type="NCBI Taxonomy" id="118510"/>
    <lineage>
        <taxon>Eukaryota</taxon>
        <taxon>Viridiplantae</taxon>
        <taxon>Streptophyta</taxon>
        <taxon>Embryophyta</taxon>
        <taxon>Tracheophyta</taxon>
        <taxon>Spermatophyta</taxon>
        <taxon>Magnoliopsida</taxon>
        <taxon>eudicotyledons</taxon>
        <taxon>Gunneridae</taxon>
        <taxon>Pentapetalae</taxon>
        <taxon>asterids</taxon>
        <taxon>campanulids</taxon>
        <taxon>Asterales</taxon>
        <taxon>Asteraceae</taxon>
        <taxon>Asteroideae</taxon>
        <taxon>Anthemideae</taxon>
        <taxon>Anthemidinae</taxon>
        <taxon>Tanacetum</taxon>
    </lineage>
</organism>
<evidence type="ECO:0000313" key="2">
    <source>
        <dbReference type="EMBL" id="GEU64089.1"/>
    </source>
</evidence>
<evidence type="ECO:0008006" key="3">
    <source>
        <dbReference type="Google" id="ProtNLM"/>
    </source>
</evidence>
<reference evidence="2" key="1">
    <citation type="journal article" date="2019" name="Sci. Rep.">
        <title>Draft genome of Tanacetum cinerariifolium, the natural source of mosquito coil.</title>
        <authorList>
            <person name="Yamashiro T."/>
            <person name="Shiraishi A."/>
            <person name="Satake H."/>
            <person name="Nakayama K."/>
        </authorList>
    </citation>
    <scope>NUCLEOTIDE SEQUENCE</scope>
</reference>
<sequence length="153" mass="17426">MLHLRNSNHDPHVDLYDLEGSDEGDMDINSLTEEPLDTLIIGDEVINTTLVRENDEFIKFSVDDLVLIPKKSKMTSDSNSECDIPVNTPLTTIDVREEKFDINSTLGEHVVNFMMENEDIAELPRHLVKQFFSYLVKNPSSTKRMSDDRLGSV</sequence>
<dbReference type="AlphaFoldDB" id="A0A6L2LSF8"/>
<name>A0A6L2LSF8_TANCI</name>
<protein>
    <recommendedName>
        <fullName evidence="3">Reverse transcriptase domain-containing protein</fullName>
    </recommendedName>
</protein>
<feature type="region of interest" description="Disordered" evidence="1">
    <location>
        <begin position="1"/>
        <end position="20"/>
    </location>
</feature>
<evidence type="ECO:0000256" key="1">
    <source>
        <dbReference type="SAM" id="MobiDB-lite"/>
    </source>
</evidence>
<accession>A0A6L2LSF8</accession>
<comment type="caution">
    <text evidence="2">The sequence shown here is derived from an EMBL/GenBank/DDBJ whole genome shotgun (WGS) entry which is preliminary data.</text>
</comment>
<proteinExistence type="predicted"/>
<dbReference type="EMBL" id="BKCJ010004962">
    <property type="protein sequence ID" value="GEU64089.1"/>
    <property type="molecule type" value="Genomic_DNA"/>
</dbReference>
<gene>
    <name evidence="2" type="ORF">Tci_036067</name>
</gene>